<name>A0ABV8ITE0_9ACTN</name>
<organism evidence="1 2">
    <name type="scientific">Actinoplanes subglobosus</name>
    <dbReference type="NCBI Taxonomy" id="1547892"/>
    <lineage>
        <taxon>Bacteria</taxon>
        <taxon>Bacillati</taxon>
        <taxon>Actinomycetota</taxon>
        <taxon>Actinomycetes</taxon>
        <taxon>Micromonosporales</taxon>
        <taxon>Micromonosporaceae</taxon>
        <taxon>Actinoplanes</taxon>
    </lineage>
</organism>
<proteinExistence type="predicted"/>
<evidence type="ECO:0000313" key="2">
    <source>
        <dbReference type="Proteomes" id="UP001595867"/>
    </source>
</evidence>
<keyword evidence="2" id="KW-1185">Reference proteome</keyword>
<gene>
    <name evidence="1" type="ORF">ACFO0C_20300</name>
</gene>
<comment type="caution">
    <text evidence="1">The sequence shown here is derived from an EMBL/GenBank/DDBJ whole genome shotgun (WGS) entry which is preliminary data.</text>
</comment>
<reference evidence="2" key="1">
    <citation type="journal article" date="2019" name="Int. J. Syst. Evol. Microbiol.">
        <title>The Global Catalogue of Microorganisms (GCM) 10K type strain sequencing project: providing services to taxonomists for standard genome sequencing and annotation.</title>
        <authorList>
            <consortium name="The Broad Institute Genomics Platform"/>
            <consortium name="The Broad Institute Genome Sequencing Center for Infectious Disease"/>
            <person name="Wu L."/>
            <person name="Ma J."/>
        </authorList>
    </citation>
    <scope>NUCLEOTIDE SEQUENCE [LARGE SCALE GENOMIC DNA]</scope>
    <source>
        <strain evidence="2">TBRC 5832</strain>
    </source>
</reference>
<sequence>MARRRLGLDMSAGPSNAVDWRSAWTAALDDLEMDVLAVETMLADERRIAETPPSDLWRPPTELGALPLDLKPRADGILTRQLAAAQEIARRLTANRQQMAMTSRIETGEAVKRPIYLDCAM</sequence>
<accession>A0ABV8ITE0</accession>
<evidence type="ECO:0000313" key="1">
    <source>
        <dbReference type="EMBL" id="MFC4067281.1"/>
    </source>
</evidence>
<protein>
    <submittedName>
        <fullName evidence="1">Uncharacterized protein</fullName>
    </submittedName>
</protein>
<dbReference type="Proteomes" id="UP001595867">
    <property type="component" value="Unassembled WGS sequence"/>
</dbReference>
<dbReference type="EMBL" id="JBHSBL010000017">
    <property type="protein sequence ID" value="MFC4067281.1"/>
    <property type="molecule type" value="Genomic_DNA"/>
</dbReference>
<dbReference type="RefSeq" id="WP_378068206.1">
    <property type="nucleotide sequence ID" value="NZ_JBHSBL010000017.1"/>
</dbReference>